<sequence length="84" mass="9254">MSEIYETSQANHIEGQYLKKVILAYLIFAFVLMSFVACGIFRKTAIGVLAISTVVLFKRVNKLENIAAISEAASYVVPSPIDLN</sequence>
<dbReference type="EMBL" id="LNVX01000229">
    <property type="protein sequence ID" value="OEG71140.1"/>
    <property type="molecule type" value="Genomic_DNA"/>
</dbReference>
<keyword evidence="1" id="KW-1133">Transmembrane helix</keyword>
<organism evidence="2 3">
    <name type="scientific">Endomicrobium trichonymphae</name>
    <dbReference type="NCBI Taxonomy" id="1408204"/>
    <lineage>
        <taxon>Bacteria</taxon>
        <taxon>Pseudomonadati</taxon>
        <taxon>Elusimicrobiota</taxon>
        <taxon>Endomicrobiia</taxon>
        <taxon>Endomicrobiales</taxon>
        <taxon>Endomicrobiaceae</taxon>
        <taxon>Candidatus Endomicrobiellum</taxon>
    </lineage>
</organism>
<keyword evidence="1" id="KW-0472">Membrane</keyword>
<keyword evidence="1" id="KW-0812">Transmembrane</keyword>
<dbReference type="AlphaFoldDB" id="A0A1E5IKW9"/>
<keyword evidence="3" id="KW-1185">Reference proteome</keyword>
<name>A0A1E5IKW9_ENDTX</name>
<feature type="transmembrane region" description="Helical" evidence="1">
    <location>
        <begin position="22"/>
        <end position="41"/>
    </location>
</feature>
<evidence type="ECO:0000313" key="2">
    <source>
        <dbReference type="EMBL" id="OEG71140.1"/>
    </source>
</evidence>
<gene>
    <name evidence="2" type="ORF">ATZ36_00120</name>
</gene>
<reference evidence="2 3" key="1">
    <citation type="submission" date="2015-11" db="EMBL/GenBank/DDBJ databases">
        <title>Evidence for parallel genomic evolution in an endosymbiosis of termite gut flagellates.</title>
        <authorList>
            <person name="Zheng H."/>
        </authorList>
    </citation>
    <scope>NUCLEOTIDE SEQUENCE [LARGE SCALE GENOMIC DNA]</scope>
    <source>
        <strain evidence="2 3">CET450</strain>
    </source>
</reference>
<evidence type="ECO:0000313" key="3">
    <source>
        <dbReference type="Proteomes" id="UP000095237"/>
    </source>
</evidence>
<dbReference type="Proteomes" id="UP000095237">
    <property type="component" value="Unassembled WGS sequence"/>
</dbReference>
<comment type="caution">
    <text evidence="2">The sequence shown here is derived from an EMBL/GenBank/DDBJ whole genome shotgun (WGS) entry which is preliminary data.</text>
</comment>
<accession>A0A1E5IKW9</accession>
<evidence type="ECO:0000256" key="1">
    <source>
        <dbReference type="SAM" id="Phobius"/>
    </source>
</evidence>
<protein>
    <submittedName>
        <fullName evidence="2">Uncharacterized protein</fullName>
    </submittedName>
</protein>
<proteinExistence type="predicted"/>